<accession>A0A4R1P0L3</accession>
<dbReference type="AlphaFoldDB" id="A0A4R1P0L3"/>
<protein>
    <submittedName>
        <fullName evidence="1">Uncharacterized protein</fullName>
    </submittedName>
</protein>
<evidence type="ECO:0000313" key="1">
    <source>
        <dbReference type="EMBL" id="TCL18180.1"/>
    </source>
</evidence>
<organism evidence="1 2">
    <name type="scientific">Azotobacter chroococcum</name>
    <dbReference type="NCBI Taxonomy" id="353"/>
    <lineage>
        <taxon>Bacteria</taxon>
        <taxon>Pseudomonadati</taxon>
        <taxon>Pseudomonadota</taxon>
        <taxon>Gammaproteobacteria</taxon>
        <taxon>Pseudomonadales</taxon>
        <taxon>Pseudomonadaceae</taxon>
        <taxon>Azotobacter</taxon>
    </lineage>
</organism>
<proteinExistence type="predicted"/>
<dbReference type="RefSeq" id="WP_131301048.1">
    <property type="nucleotide sequence ID" value="NZ_JBHLST010000022.1"/>
</dbReference>
<comment type="caution">
    <text evidence="1">The sequence shown here is derived from an EMBL/GenBank/DDBJ whole genome shotgun (WGS) entry which is preliminary data.</text>
</comment>
<evidence type="ECO:0000313" key="2">
    <source>
        <dbReference type="Proteomes" id="UP000295169"/>
    </source>
</evidence>
<dbReference type="EMBL" id="SMMU01000054">
    <property type="protein sequence ID" value="TCL18180.1"/>
    <property type="molecule type" value="Genomic_DNA"/>
</dbReference>
<name>A0A4R1P0L3_9GAMM</name>
<sequence length="81" mass="8957">MRQVWKAGAIIARPLRAGARAAAVEHNEILSAAFVRLLRWTDPAPLPSLDDVLFEHLFGMLGLGTLRTLEQRQRVSAIAPK</sequence>
<gene>
    <name evidence="1" type="ORF">EV691_15411</name>
</gene>
<reference evidence="1 2" key="1">
    <citation type="submission" date="2019-03" db="EMBL/GenBank/DDBJ databases">
        <title>Genomic Encyclopedia of Type Strains, Phase IV (KMG-IV): sequencing the most valuable type-strain genomes for metagenomic binning, comparative biology and taxonomic classification.</title>
        <authorList>
            <person name="Goeker M."/>
        </authorList>
    </citation>
    <scope>NUCLEOTIDE SEQUENCE [LARGE SCALE GENOMIC DNA]</scope>
    <source>
        <strain evidence="1 2">DSM 2286</strain>
    </source>
</reference>
<dbReference type="Proteomes" id="UP000295169">
    <property type="component" value="Unassembled WGS sequence"/>
</dbReference>